<dbReference type="Proteomes" id="UP001149074">
    <property type="component" value="Unassembled WGS sequence"/>
</dbReference>
<proteinExistence type="predicted"/>
<dbReference type="AlphaFoldDB" id="A0A9W9FF90"/>
<name>A0A9W9FF90_9EURO</name>
<protein>
    <submittedName>
        <fullName evidence="1">Uncharacterized protein</fullName>
    </submittedName>
</protein>
<comment type="caution">
    <text evidence="1">The sequence shown here is derived from an EMBL/GenBank/DDBJ whole genome shotgun (WGS) entry which is preliminary data.</text>
</comment>
<accession>A0A9W9FF90</accession>
<evidence type="ECO:0000313" key="2">
    <source>
        <dbReference type="Proteomes" id="UP001149074"/>
    </source>
</evidence>
<dbReference type="InterPro" id="IPR022085">
    <property type="entry name" value="OpdG"/>
</dbReference>
<organism evidence="1 2">
    <name type="scientific">Penicillium argentinense</name>
    <dbReference type="NCBI Taxonomy" id="1131581"/>
    <lineage>
        <taxon>Eukaryota</taxon>
        <taxon>Fungi</taxon>
        <taxon>Dikarya</taxon>
        <taxon>Ascomycota</taxon>
        <taxon>Pezizomycotina</taxon>
        <taxon>Eurotiomycetes</taxon>
        <taxon>Eurotiomycetidae</taxon>
        <taxon>Eurotiales</taxon>
        <taxon>Aspergillaceae</taxon>
        <taxon>Penicillium</taxon>
    </lineage>
</organism>
<dbReference type="Pfam" id="PF12311">
    <property type="entry name" value="DUF3632"/>
    <property type="match status" value="1"/>
</dbReference>
<dbReference type="GeneID" id="81357478"/>
<dbReference type="PANTHER" id="PTHR38797">
    <property type="entry name" value="NUCLEAR PORE COMPLEX PROTEIN NUP85-RELATED"/>
    <property type="match status" value="1"/>
</dbReference>
<dbReference type="PANTHER" id="PTHR38797:SF7">
    <property type="entry name" value="TRANSCRIPTION FACTOR DOMAIN-CONTAINING PROTEIN"/>
    <property type="match status" value="1"/>
</dbReference>
<evidence type="ECO:0000313" key="1">
    <source>
        <dbReference type="EMBL" id="KAJ5099004.1"/>
    </source>
</evidence>
<reference evidence="1" key="1">
    <citation type="submission" date="2022-11" db="EMBL/GenBank/DDBJ databases">
        <authorList>
            <person name="Petersen C."/>
        </authorList>
    </citation>
    <scope>NUCLEOTIDE SEQUENCE</scope>
    <source>
        <strain evidence="1">IBT 30761</strain>
    </source>
</reference>
<reference evidence="1" key="2">
    <citation type="journal article" date="2023" name="IMA Fungus">
        <title>Comparative genomic study of the Penicillium genus elucidates a diverse pangenome and 15 lateral gene transfer events.</title>
        <authorList>
            <person name="Petersen C."/>
            <person name="Sorensen T."/>
            <person name="Nielsen M.R."/>
            <person name="Sondergaard T.E."/>
            <person name="Sorensen J.L."/>
            <person name="Fitzpatrick D.A."/>
            <person name="Frisvad J.C."/>
            <person name="Nielsen K.L."/>
        </authorList>
    </citation>
    <scope>NUCLEOTIDE SEQUENCE</scope>
    <source>
        <strain evidence="1">IBT 30761</strain>
    </source>
</reference>
<dbReference type="OrthoDB" id="5403091at2759"/>
<keyword evidence="2" id="KW-1185">Reference proteome</keyword>
<sequence>MHHLRDSLLSPAPKDAPELDTMDRAFKDRESVEEAAAQGDLDTLRDLALRNRVWIITDRYCSVGDGVDSLEEALHSLWHIFYQLGRYTAYESSEQDRLVLDILRIQGKGPLTRPVSGAYGIDIARTVEGTLWNDLPFLVTDMANFFISDCSSMSGVNRLNFASFLAKLASARISKDRMCQVALVLFRATFEEGRDLRTTDEPDDENQRRLMRSLDLFHLLPAAFAWIKEAGSNLVRLSDVYWNDCPSVVGQGGRLFVQSEFGRRSPTGFTPWRWMFWLKRLHEIQEETKEAGEKRLGEYATDAIELMVGHVEELNSGILRAYRTGGDTLQQDKHLICLRKFLKTEAAEGNYNVN</sequence>
<dbReference type="EMBL" id="JAPQKI010000005">
    <property type="protein sequence ID" value="KAJ5099004.1"/>
    <property type="molecule type" value="Genomic_DNA"/>
</dbReference>
<dbReference type="RefSeq" id="XP_056474658.1">
    <property type="nucleotide sequence ID" value="XM_056618499.1"/>
</dbReference>
<dbReference type="InterPro" id="IPR053204">
    <property type="entry name" value="Oxopyrrolidines_Biosynth-assoc"/>
</dbReference>
<gene>
    <name evidence="1" type="ORF">N7532_006005</name>
</gene>